<dbReference type="PANTHER" id="PTHR37950">
    <property type="entry name" value="4-HYDROXYPHENYLACETATE CATABOLISM PROTEIN"/>
    <property type="match status" value="1"/>
</dbReference>
<reference evidence="1" key="1">
    <citation type="submission" date="2021-11" db="EMBL/GenBank/DDBJ databases">
        <title>Draft genome sequence of Alcaligenes endophyticus type strain CCUG 75668T.</title>
        <authorList>
            <person name="Salva-Serra F."/>
            <person name="Duran R.E."/>
            <person name="Seeger M."/>
            <person name="Moore E.R.B."/>
            <person name="Jaen-Luchoro D."/>
        </authorList>
    </citation>
    <scope>NUCLEOTIDE SEQUENCE</scope>
    <source>
        <strain evidence="1">CCUG 75668</strain>
    </source>
</reference>
<dbReference type="SUPFAM" id="SSF55331">
    <property type="entry name" value="Tautomerase/MIF"/>
    <property type="match status" value="1"/>
</dbReference>
<accession>A0ABT8EM85</accession>
<dbReference type="Gene3D" id="3.30.429.10">
    <property type="entry name" value="Macrophage Migration Inhibitory Factor"/>
    <property type="match status" value="1"/>
</dbReference>
<sequence>MPHLTIEYSGNLREQGRFSQLCNDLARALATQSFDNKLVYPLAGIRVRAIEVDAFCIANGQVSAAFVHANLKIGAGRPEVVKQATGDALFAIMTHHFEPLDEQVDIALSLELNEFSEAGTWKKNKLHARLAAEKK</sequence>
<comment type="caution">
    <text evidence="1">The sequence shown here is derived from an EMBL/GenBank/DDBJ whole genome shotgun (WGS) entry which is preliminary data.</text>
</comment>
<evidence type="ECO:0000313" key="2">
    <source>
        <dbReference type="Proteomes" id="UP001168613"/>
    </source>
</evidence>
<dbReference type="CDD" id="cd00580">
    <property type="entry name" value="CHMI"/>
    <property type="match status" value="1"/>
</dbReference>
<keyword evidence="2" id="KW-1185">Reference proteome</keyword>
<dbReference type="InterPro" id="IPR014347">
    <property type="entry name" value="Tautomerase/MIF_sf"/>
</dbReference>
<dbReference type="RefSeq" id="WP_266123368.1">
    <property type="nucleotide sequence ID" value="NZ_JAJHNU010000004.1"/>
</dbReference>
<name>A0ABT8EM85_9BURK</name>
<gene>
    <name evidence="1" type="ORF">LMS43_14045</name>
</gene>
<dbReference type="Pfam" id="PF02962">
    <property type="entry name" value="CHMI"/>
    <property type="match status" value="1"/>
</dbReference>
<dbReference type="InterPro" id="IPR004220">
    <property type="entry name" value="5-COMe_2-OHmuconate_Isoase"/>
</dbReference>
<proteinExistence type="predicted"/>
<dbReference type="PANTHER" id="PTHR37950:SF1">
    <property type="entry name" value="4-HYDROXYPHENYLACETATE CATABOLISM PROTEIN"/>
    <property type="match status" value="1"/>
</dbReference>
<organism evidence="1 2">
    <name type="scientific">Alcaligenes endophyticus</name>
    <dbReference type="NCBI Taxonomy" id="1929088"/>
    <lineage>
        <taxon>Bacteria</taxon>
        <taxon>Pseudomonadati</taxon>
        <taxon>Pseudomonadota</taxon>
        <taxon>Betaproteobacteria</taxon>
        <taxon>Burkholderiales</taxon>
        <taxon>Alcaligenaceae</taxon>
        <taxon>Alcaligenes</taxon>
    </lineage>
</organism>
<dbReference type="EMBL" id="JAJHNU010000004">
    <property type="protein sequence ID" value="MDN4122412.1"/>
    <property type="molecule type" value="Genomic_DNA"/>
</dbReference>
<protein>
    <submittedName>
        <fullName evidence="1">5-carboxymethyl-2-hydroxymuconate Delta-isomerase</fullName>
    </submittedName>
</protein>
<dbReference type="Proteomes" id="UP001168613">
    <property type="component" value="Unassembled WGS sequence"/>
</dbReference>
<evidence type="ECO:0000313" key="1">
    <source>
        <dbReference type="EMBL" id="MDN4122412.1"/>
    </source>
</evidence>